<evidence type="ECO:0000256" key="2">
    <source>
        <dbReference type="ARBA" id="ARBA00022679"/>
    </source>
</evidence>
<feature type="domain" description="RNA polymerase N-terminal" evidence="7">
    <location>
        <begin position="542"/>
        <end position="698"/>
    </location>
</feature>
<dbReference type="Pfam" id="PF04997">
    <property type="entry name" value="RNA_pol_Rpb1_1"/>
    <property type="match status" value="1"/>
</dbReference>
<dbReference type="PANTHER" id="PTHR19376:SF37">
    <property type="entry name" value="DNA-DIRECTED RNA POLYMERASE II SUBUNIT RPB1"/>
    <property type="match status" value="1"/>
</dbReference>
<evidence type="ECO:0000313" key="9">
    <source>
        <dbReference type="Proteomes" id="UP000241769"/>
    </source>
</evidence>
<keyword evidence="4 5" id="KW-0804">Transcription</keyword>
<evidence type="ECO:0000256" key="6">
    <source>
        <dbReference type="SAM" id="MobiDB-lite"/>
    </source>
</evidence>
<feature type="region of interest" description="Disordered" evidence="6">
    <location>
        <begin position="569"/>
        <end position="590"/>
    </location>
</feature>
<dbReference type="EMBL" id="MDYQ01000374">
    <property type="protein sequence ID" value="PRP75591.1"/>
    <property type="molecule type" value="Genomic_DNA"/>
</dbReference>
<sequence>MSSVAETTRVPVAETTHIPVAETTIMSSVAETTQLFVILARDHMSLWLRPHIPVAETTRPDSYCHLSQRWGQMYYSLAFFSAIGIDHSCTVPDVLKVRRGPNTRDHPLTLTQLMSQPKKSTEDRRNRRLHSKPNILNIVKAVKGMAGSIDYPRPYQEGPRERVRHPSKVFHGNHAELLEKTLFSILAPLNRASRQDCLSPLYLQRSITLPRIHLPWPRSHVEGDTPLDCHPRPRRRDSLLRITPAAQTIKKCVAYPGSTSPLTGPRITEDVPTVPPSDSTLGGRGHARRREGLQNIVTQSIEGATKLYTDTLPTQEQCHLFRSEKSNTKWSPSFNPWWKTRSTRCKTRISLWLQTLTTILRKLFRPYIRHLERRSAEAPDDKNNWKTKKVTRIDTEEGGTYLSLAETKDLDLYLDVMNSDHKSIITDTIPEVRAIRLDLARNGRGQSFALIWLLGVGSVGNSDHTKPHVREDSTSPERSTRQEEQDPSLSTCDKRKSVVQNALKHLLVNLMRITDCLDFGKRQVSGKTLGRRAPCSILTAKSFVVLPFLMPNLLKPSITNKTYSCRPKGEPLWPEPPRRTHSSASKRSVVPQLTSFKNQTLLQYHVDTGQPQATQRSGRPLKSIRQRLKGKEGRMRGNLNTPRPSLHKMSMMGHRIKVMPYSTFPLNLSVTTPYNADSYGDEMNMHVQDALSGCRLCTRRDNFMEKDLGELLCGMIDKKSVGNQEVTRHRITDARLMMEHGHEMTRNFFDNIQKMINQWLVSHGYTIGTAKKDVNDAIIKAQYNEFEAQPGATHQESFERSQPRAEQDERWCWFVRYADKRKRIPFGFKGKEVYGRKRGSH</sequence>
<proteinExistence type="inferred from homology"/>
<keyword evidence="2 5" id="KW-0808">Transferase</keyword>
<dbReference type="InterPro" id="IPR000722">
    <property type="entry name" value="RNA_pol_asu"/>
</dbReference>
<dbReference type="Gene3D" id="1.10.274.100">
    <property type="entry name" value="RNA polymerase Rpb1, domain 3"/>
    <property type="match status" value="1"/>
</dbReference>
<dbReference type="Pfam" id="PF04983">
    <property type="entry name" value="RNA_pol_Rpb1_3"/>
    <property type="match status" value="1"/>
</dbReference>
<reference evidence="8 9" key="1">
    <citation type="journal article" date="2018" name="Genome Biol. Evol.">
        <title>Multiple Roots of Fruiting Body Formation in Amoebozoa.</title>
        <authorList>
            <person name="Hillmann F."/>
            <person name="Forbes G."/>
            <person name="Novohradska S."/>
            <person name="Ferling I."/>
            <person name="Riege K."/>
            <person name="Groth M."/>
            <person name="Westermann M."/>
            <person name="Marz M."/>
            <person name="Spaller T."/>
            <person name="Winckler T."/>
            <person name="Schaap P."/>
            <person name="Glockner G."/>
        </authorList>
    </citation>
    <scope>NUCLEOTIDE SEQUENCE [LARGE SCALE GENOMIC DNA]</scope>
    <source>
        <strain evidence="8 9">Jena</strain>
    </source>
</reference>
<comment type="function">
    <text evidence="5">DNA-dependent RNA polymerase catalyzes the transcription of DNA into RNA using the four ribonucleoside triphosphates as substrates.</text>
</comment>
<comment type="similarity">
    <text evidence="5">Belongs to the RNA polymerase beta' chain family.</text>
</comment>
<dbReference type="GO" id="GO:0006351">
    <property type="term" value="P:DNA-templated transcription"/>
    <property type="evidence" value="ECO:0007669"/>
    <property type="project" value="InterPro"/>
</dbReference>
<dbReference type="InterPro" id="IPR006592">
    <property type="entry name" value="RNA_pol_N"/>
</dbReference>
<dbReference type="InterPro" id="IPR007080">
    <property type="entry name" value="RNA_pol_Rpb1_1"/>
</dbReference>
<keyword evidence="3 5" id="KW-0548">Nucleotidyltransferase</keyword>
<evidence type="ECO:0000256" key="1">
    <source>
        <dbReference type="ARBA" id="ARBA00022478"/>
    </source>
</evidence>
<dbReference type="PANTHER" id="PTHR19376">
    <property type="entry name" value="DNA-DIRECTED RNA POLYMERASE"/>
    <property type="match status" value="1"/>
</dbReference>
<comment type="catalytic activity">
    <reaction evidence="5">
        <text>RNA(n) + a ribonucleoside 5'-triphosphate = RNA(n+1) + diphosphate</text>
        <dbReference type="Rhea" id="RHEA:21248"/>
        <dbReference type="Rhea" id="RHEA-COMP:14527"/>
        <dbReference type="Rhea" id="RHEA-COMP:17342"/>
        <dbReference type="ChEBI" id="CHEBI:33019"/>
        <dbReference type="ChEBI" id="CHEBI:61557"/>
        <dbReference type="ChEBI" id="CHEBI:140395"/>
        <dbReference type="EC" id="2.7.7.6"/>
    </reaction>
</comment>
<dbReference type="Pfam" id="PF00623">
    <property type="entry name" value="RNA_pol_Rpb1_2"/>
    <property type="match status" value="1"/>
</dbReference>
<dbReference type="InterPro" id="IPR042102">
    <property type="entry name" value="RNA_pol_Rpb1_3_sf"/>
</dbReference>
<feature type="region of interest" description="Disordered" evidence="6">
    <location>
        <begin position="463"/>
        <end position="493"/>
    </location>
</feature>
<dbReference type="EC" id="2.7.7.6" evidence="5"/>
<dbReference type="GO" id="GO:0003677">
    <property type="term" value="F:DNA binding"/>
    <property type="evidence" value="ECO:0007669"/>
    <property type="project" value="InterPro"/>
</dbReference>
<protein>
    <recommendedName>
        <fullName evidence="5">DNA-directed RNA polymerase subunit</fullName>
        <ecNumber evidence="5">2.7.7.6</ecNumber>
    </recommendedName>
</protein>
<evidence type="ECO:0000256" key="4">
    <source>
        <dbReference type="ARBA" id="ARBA00023163"/>
    </source>
</evidence>
<name>A0A2P6MV42_9EUKA</name>
<dbReference type="GO" id="GO:0005665">
    <property type="term" value="C:RNA polymerase II, core complex"/>
    <property type="evidence" value="ECO:0007669"/>
    <property type="project" value="TreeGrafter"/>
</dbReference>
<keyword evidence="9" id="KW-1185">Reference proteome</keyword>
<evidence type="ECO:0000256" key="3">
    <source>
        <dbReference type="ARBA" id="ARBA00022695"/>
    </source>
</evidence>
<dbReference type="GO" id="GO:0003899">
    <property type="term" value="F:DNA-directed RNA polymerase activity"/>
    <property type="evidence" value="ECO:0007669"/>
    <property type="project" value="UniProtKB-EC"/>
</dbReference>
<feature type="region of interest" description="Disordered" evidence="6">
    <location>
        <begin position="261"/>
        <end position="291"/>
    </location>
</feature>
<dbReference type="STRING" id="1890364.A0A2P6MV42"/>
<dbReference type="SUPFAM" id="SSF64484">
    <property type="entry name" value="beta and beta-prime subunits of DNA dependent RNA-polymerase"/>
    <property type="match status" value="1"/>
</dbReference>
<comment type="caution">
    <text evidence="8">The sequence shown here is derived from an EMBL/GenBank/DDBJ whole genome shotgun (WGS) entry which is preliminary data.</text>
</comment>
<dbReference type="InterPro" id="IPR007066">
    <property type="entry name" value="RNA_pol_Rpb1_3"/>
</dbReference>
<gene>
    <name evidence="8" type="ORF">PROFUN_15597</name>
</gene>
<dbReference type="Gene3D" id="2.40.40.20">
    <property type="match status" value="1"/>
</dbReference>
<organism evidence="8 9">
    <name type="scientific">Planoprotostelium fungivorum</name>
    <dbReference type="NCBI Taxonomy" id="1890364"/>
    <lineage>
        <taxon>Eukaryota</taxon>
        <taxon>Amoebozoa</taxon>
        <taxon>Evosea</taxon>
        <taxon>Variosea</taxon>
        <taxon>Cavosteliida</taxon>
        <taxon>Cavosteliaceae</taxon>
        <taxon>Planoprotostelium</taxon>
    </lineage>
</organism>
<dbReference type="SMART" id="SM00663">
    <property type="entry name" value="RPOLA_N"/>
    <property type="match status" value="1"/>
</dbReference>
<feature type="compositionally biased region" description="Basic and acidic residues" evidence="6">
    <location>
        <begin position="463"/>
        <end position="484"/>
    </location>
</feature>
<evidence type="ECO:0000256" key="5">
    <source>
        <dbReference type="RuleBase" id="RU004279"/>
    </source>
</evidence>
<dbReference type="InParanoid" id="A0A2P6MV42"/>
<dbReference type="AlphaFoldDB" id="A0A2P6MV42"/>
<evidence type="ECO:0000259" key="7">
    <source>
        <dbReference type="SMART" id="SM00663"/>
    </source>
</evidence>
<keyword evidence="1 5" id="KW-0240">DNA-directed RNA polymerase</keyword>
<evidence type="ECO:0000313" key="8">
    <source>
        <dbReference type="EMBL" id="PRP75591.1"/>
    </source>
</evidence>
<dbReference type="InterPro" id="IPR045867">
    <property type="entry name" value="DNA-dir_RpoC_beta_prime"/>
</dbReference>
<accession>A0A2P6MV42</accession>
<dbReference type="Proteomes" id="UP000241769">
    <property type="component" value="Unassembled WGS sequence"/>
</dbReference>